<dbReference type="InterPro" id="IPR002324">
    <property type="entry name" value="Cyt_c_ID"/>
</dbReference>
<dbReference type="OrthoDB" id="9816308at2"/>
<evidence type="ECO:0000256" key="3">
    <source>
        <dbReference type="ARBA" id="ARBA00022723"/>
    </source>
</evidence>
<dbReference type="Pfam" id="PF00034">
    <property type="entry name" value="Cytochrom_C"/>
    <property type="match status" value="1"/>
</dbReference>
<keyword evidence="9" id="KW-0472">Membrane</keyword>
<dbReference type="CDD" id="cd00146">
    <property type="entry name" value="PKD"/>
    <property type="match status" value="1"/>
</dbReference>
<dbReference type="Gene3D" id="2.120.10.30">
    <property type="entry name" value="TolB, C-terminal domain"/>
    <property type="match status" value="1"/>
</dbReference>
<evidence type="ECO:0000256" key="4">
    <source>
        <dbReference type="ARBA" id="ARBA00022729"/>
    </source>
</evidence>
<dbReference type="InterPro" id="IPR005084">
    <property type="entry name" value="CBM6"/>
</dbReference>
<dbReference type="InterPro" id="IPR035986">
    <property type="entry name" value="PKD_dom_sf"/>
</dbReference>
<dbReference type="InterPro" id="IPR008979">
    <property type="entry name" value="Galactose-bd-like_sf"/>
</dbReference>
<dbReference type="SUPFAM" id="SSF52317">
    <property type="entry name" value="Class I glutamine amidotransferase-like"/>
    <property type="match status" value="1"/>
</dbReference>
<dbReference type="CDD" id="cd04084">
    <property type="entry name" value="CBM6_xylanase-like"/>
    <property type="match status" value="1"/>
</dbReference>
<dbReference type="PANTHER" id="PTHR19328:SF75">
    <property type="entry name" value="ALDOSE SUGAR DEHYDROGENASE YLII"/>
    <property type="match status" value="1"/>
</dbReference>
<evidence type="ECO:0000259" key="12">
    <source>
        <dbReference type="PROSITE" id="PS51175"/>
    </source>
</evidence>
<accession>A0A512B652</accession>
<dbReference type="Pfam" id="PF06283">
    <property type="entry name" value="ThuA"/>
    <property type="match status" value="1"/>
</dbReference>
<dbReference type="Gene3D" id="2.60.120.260">
    <property type="entry name" value="Galactose-binding domain-like"/>
    <property type="match status" value="1"/>
</dbReference>
<dbReference type="InterPro" id="IPR013783">
    <property type="entry name" value="Ig-like_fold"/>
</dbReference>
<evidence type="ECO:0000256" key="7">
    <source>
        <dbReference type="PIRSR" id="PIRSR602324-1"/>
    </source>
</evidence>
<comment type="caution">
    <text evidence="13">The sequence shown here is derived from an EMBL/GenBank/DDBJ whole genome shotgun (WGS) entry which is preliminary data.</text>
</comment>
<dbReference type="PROSITE" id="PS51007">
    <property type="entry name" value="CYTC"/>
    <property type="match status" value="1"/>
</dbReference>
<dbReference type="PROSITE" id="PS50093">
    <property type="entry name" value="PKD"/>
    <property type="match status" value="1"/>
</dbReference>
<evidence type="ECO:0000256" key="5">
    <source>
        <dbReference type="ARBA" id="ARBA00022982"/>
    </source>
</evidence>
<evidence type="ECO:0000256" key="2">
    <source>
        <dbReference type="ARBA" id="ARBA00022617"/>
    </source>
</evidence>
<dbReference type="InterPro" id="IPR000601">
    <property type="entry name" value="PKD_dom"/>
</dbReference>
<evidence type="ECO:0000256" key="1">
    <source>
        <dbReference type="ARBA" id="ARBA00022448"/>
    </source>
</evidence>
<dbReference type="InterPro" id="IPR036909">
    <property type="entry name" value="Cyt_c-like_dom_sf"/>
</dbReference>
<evidence type="ECO:0000256" key="6">
    <source>
        <dbReference type="ARBA" id="ARBA00023004"/>
    </source>
</evidence>
<dbReference type="PROSITE" id="PS51175">
    <property type="entry name" value="CBM6"/>
    <property type="match status" value="1"/>
</dbReference>
<dbReference type="Proteomes" id="UP000321532">
    <property type="component" value="Unassembled WGS sequence"/>
</dbReference>
<feature type="binding site" description="covalent" evidence="7">
    <location>
        <position position="865"/>
    </location>
    <ligand>
        <name>heme c</name>
        <dbReference type="ChEBI" id="CHEBI:61717"/>
    </ligand>
</feature>
<dbReference type="InterPro" id="IPR029010">
    <property type="entry name" value="ThuA-like"/>
</dbReference>
<keyword evidence="2 7" id="KW-0349">Heme</keyword>
<evidence type="ECO:0000313" key="14">
    <source>
        <dbReference type="Proteomes" id="UP000321532"/>
    </source>
</evidence>
<dbReference type="InterPro" id="IPR011042">
    <property type="entry name" value="6-blade_b-propeller_TolB-like"/>
</dbReference>
<keyword evidence="1" id="KW-0813">Transport</keyword>
<dbReference type="Pfam" id="PF03422">
    <property type="entry name" value="CBM_6"/>
    <property type="match status" value="1"/>
</dbReference>
<keyword evidence="9" id="KW-0812">Transmembrane</keyword>
<evidence type="ECO:0000313" key="13">
    <source>
        <dbReference type="EMBL" id="GEO07448.1"/>
    </source>
</evidence>
<dbReference type="Gene3D" id="1.10.760.10">
    <property type="entry name" value="Cytochrome c-like domain"/>
    <property type="match status" value="1"/>
</dbReference>
<organism evidence="13 14">
    <name type="scientific">Adhaeribacter aerolatus</name>
    <dbReference type="NCBI Taxonomy" id="670289"/>
    <lineage>
        <taxon>Bacteria</taxon>
        <taxon>Pseudomonadati</taxon>
        <taxon>Bacteroidota</taxon>
        <taxon>Cytophagia</taxon>
        <taxon>Cytophagales</taxon>
        <taxon>Hymenobacteraceae</taxon>
        <taxon>Adhaeribacter</taxon>
    </lineage>
</organism>
<dbReference type="Pfam" id="PF07995">
    <property type="entry name" value="GSDH"/>
    <property type="match status" value="1"/>
</dbReference>
<dbReference type="SUPFAM" id="SSF49299">
    <property type="entry name" value="PKD domain"/>
    <property type="match status" value="1"/>
</dbReference>
<dbReference type="InterPro" id="IPR022409">
    <property type="entry name" value="PKD/Chitinase_dom"/>
</dbReference>
<dbReference type="EMBL" id="BJYS01000064">
    <property type="protein sequence ID" value="GEO07448.1"/>
    <property type="molecule type" value="Genomic_DNA"/>
</dbReference>
<dbReference type="SUPFAM" id="SSF46626">
    <property type="entry name" value="Cytochrome c"/>
    <property type="match status" value="1"/>
</dbReference>
<dbReference type="GO" id="GO:0005506">
    <property type="term" value="F:iron ion binding"/>
    <property type="evidence" value="ECO:0007669"/>
    <property type="project" value="InterPro"/>
</dbReference>
<dbReference type="Pfam" id="PF00801">
    <property type="entry name" value="PKD"/>
    <property type="match status" value="1"/>
</dbReference>
<feature type="domain" description="PKD" evidence="10">
    <location>
        <begin position="644"/>
        <end position="728"/>
    </location>
</feature>
<keyword evidence="14" id="KW-1185">Reference proteome</keyword>
<feature type="transmembrane region" description="Helical" evidence="9">
    <location>
        <begin position="21"/>
        <end position="38"/>
    </location>
</feature>
<feature type="binding site" description="covalent" evidence="7">
    <location>
        <position position="816"/>
    </location>
    <ligand>
        <name>heme c</name>
        <dbReference type="ChEBI" id="CHEBI:61717"/>
    </ligand>
</feature>
<protein>
    <recommendedName>
        <fullName evidence="15">Carbohydrate-binding protein</fullName>
    </recommendedName>
</protein>
<dbReference type="InterPro" id="IPR012938">
    <property type="entry name" value="Glc/Sorbosone_DH"/>
</dbReference>
<dbReference type="GO" id="GO:0020037">
    <property type="term" value="F:heme binding"/>
    <property type="evidence" value="ECO:0007669"/>
    <property type="project" value="InterPro"/>
</dbReference>
<dbReference type="AlphaFoldDB" id="A0A512B652"/>
<sequence>MKPKNINHLPSPKSVFSVTRWYVLAALILISTIGLLSFRSTQQKILVFSRPAGSEATRQAHLALLRQLSDNRKISVDTTANAAYFTEDSLKAYNAVVFLHAPLEALDYRQQADLERYVQAGGGVMALNAASDTVRNWPWYQNLNAARLKAAKPTWETKYDGGRVYFGQLGAEATAKNLESTLAKGLKFVAGKSNLNYSKATTDRVPEPNRFVTEVLETYMYEPMEMVIFKDGRVLYLERRGNVKLYDPKKRTSRVIAKFDVSITGNYEDGMLGVALDPNYEKNHWIYINYSPAGDIPKQNVSRFEMIGDSLNMKSEKIVLGIPTQRETCCHSGGHLEFGPNGDLYISSGDNTSSKESDGFSPIDERPGRMPFDAQKSSGNTNSLTGKILRIHPEPDGSYSIPEGNLFPKGTPNAKPEIYAMGTRNAFRFTVDQRNGYVYWGDVGPDGGVTNERGPQSYDEWNQARKAGNFGWPYFVGNNFAYADFDFATNKIGPKFNPEKPENTSPNNTGQKILPPAQKPMIWYPYGVSREFPELGKGSRSAMAGPVYYADNYPAASRFPKYYDGKLFIYEWARSWVKVLSFDQDKNLARIEPFLPDQEWYKPIDMKFGPDGALYVLQYGANYFEHNPDSRLIKITYSEGNRQPIAKITADRTVGAAPLTVNLSAAQSFDYDKNDKLQYTFDFGNQNGTSQNGPTASVTYTKPGIYRPSVTVTDAEGKKTIADLEVKVGNEPPQVTVDLGKANRSFYFDNQKINYQVKVTDKEDGTLQKGVDPVNVFFSFDYLKVGRDLALLASNTQMTGGFKYLRGKTLVANSDCKSCHDISKTSIGPSYVAVAERYRDKTGSDDMLATKIIKGGNGNWGKNMMAPHPQHTKEETTEMAQYILSLSNKQNIGMPLQGTVTTSEHVGAPRPGAYVIRASYADKGNQPIGSLPGSTVLLLRNPKIQAEEFEITKNIGRRHIDGSDFTFVTDVQNGSYLGLNNVDLTAISKLTFRGGARQSGSRIEIRQGTPDGKLLATAAVPVTPKDEDMQTFSANIANPSGQQSLFLVFRNDNVKNNLLQLDWVYFDNGQQTVLNK</sequence>
<keyword evidence="4" id="KW-0732">Signal</keyword>
<dbReference type="RefSeq" id="WP_146905664.1">
    <property type="nucleotide sequence ID" value="NZ_BJYS01000064.1"/>
</dbReference>
<feature type="region of interest" description="Disordered" evidence="8">
    <location>
        <begin position="346"/>
        <end position="383"/>
    </location>
</feature>
<feature type="compositionally biased region" description="Basic and acidic residues" evidence="8">
    <location>
        <begin position="353"/>
        <end position="368"/>
    </location>
</feature>
<dbReference type="InterPro" id="IPR006584">
    <property type="entry name" value="Cellulose-bd_IV"/>
</dbReference>
<dbReference type="SMART" id="SM00606">
    <property type="entry name" value="CBD_IV"/>
    <property type="match status" value="1"/>
</dbReference>
<evidence type="ECO:0000259" key="10">
    <source>
        <dbReference type="PROSITE" id="PS50093"/>
    </source>
</evidence>
<dbReference type="SMART" id="SM00089">
    <property type="entry name" value="PKD"/>
    <property type="match status" value="1"/>
</dbReference>
<evidence type="ECO:0000259" key="11">
    <source>
        <dbReference type="PROSITE" id="PS51007"/>
    </source>
</evidence>
<dbReference type="InterPro" id="IPR009056">
    <property type="entry name" value="Cyt_c-like_dom"/>
</dbReference>
<dbReference type="GO" id="GO:0009055">
    <property type="term" value="F:electron transfer activity"/>
    <property type="evidence" value="ECO:0007669"/>
    <property type="project" value="InterPro"/>
</dbReference>
<reference evidence="13 14" key="1">
    <citation type="submission" date="2019-07" db="EMBL/GenBank/DDBJ databases">
        <title>Whole genome shotgun sequence of Adhaeribacter aerolatus NBRC 106133.</title>
        <authorList>
            <person name="Hosoyama A."/>
            <person name="Uohara A."/>
            <person name="Ohji S."/>
            <person name="Ichikawa N."/>
        </authorList>
    </citation>
    <scope>NUCLEOTIDE SEQUENCE [LARGE SCALE GENOMIC DNA]</scope>
    <source>
        <strain evidence="13 14">NBRC 106133</strain>
    </source>
</reference>
<keyword evidence="6 7" id="KW-0408">Iron</keyword>
<keyword evidence="5" id="KW-0249">Electron transport</keyword>
<gene>
    <name evidence="13" type="ORF">AAE02nite_51120</name>
</gene>
<dbReference type="InterPro" id="IPR029062">
    <property type="entry name" value="Class_I_gatase-like"/>
</dbReference>
<dbReference type="InterPro" id="IPR011041">
    <property type="entry name" value="Quinoprot_gluc/sorb_DH_b-prop"/>
</dbReference>
<evidence type="ECO:0000256" key="9">
    <source>
        <dbReference type="SAM" id="Phobius"/>
    </source>
</evidence>
<feature type="domain" description="CBM6" evidence="12">
    <location>
        <begin position="942"/>
        <end position="1067"/>
    </location>
</feature>
<keyword evidence="9" id="KW-1133">Transmembrane helix</keyword>
<dbReference type="PANTHER" id="PTHR19328">
    <property type="entry name" value="HEDGEHOG-INTERACTING PROTEIN"/>
    <property type="match status" value="1"/>
</dbReference>
<evidence type="ECO:0008006" key="15">
    <source>
        <dbReference type="Google" id="ProtNLM"/>
    </source>
</evidence>
<dbReference type="Gene3D" id="2.60.40.10">
    <property type="entry name" value="Immunoglobulins"/>
    <property type="match status" value="1"/>
</dbReference>
<dbReference type="PRINTS" id="PR00606">
    <property type="entry name" value="CYTCHROMECID"/>
</dbReference>
<dbReference type="Gene3D" id="3.40.50.880">
    <property type="match status" value="1"/>
</dbReference>
<feature type="domain" description="Cytochrome c" evidence="11">
    <location>
        <begin position="802"/>
        <end position="887"/>
    </location>
</feature>
<name>A0A512B652_9BACT</name>
<dbReference type="SUPFAM" id="SSF49785">
    <property type="entry name" value="Galactose-binding domain-like"/>
    <property type="match status" value="1"/>
</dbReference>
<evidence type="ECO:0000256" key="8">
    <source>
        <dbReference type="SAM" id="MobiDB-lite"/>
    </source>
</evidence>
<feature type="binding site" description="covalent" evidence="7">
    <location>
        <position position="820"/>
    </location>
    <ligand>
        <name>heme c</name>
        <dbReference type="ChEBI" id="CHEBI:61717"/>
    </ligand>
</feature>
<comment type="PTM">
    <text evidence="7">Binds 1 heme c group covalently per subunit.</text>
</comment>
<proteinExistence type="predicted"/>
<keyword evidence="3 7" id="KW-0479">Metal-binding</keyword>
<dbReference type="SUPFAM" id="SSF50952">
    <property type="entry name" value="Soluble quinoprotein glucose dehydrogenase"/>
    <property type="match status" value="1"/>
</dbReference>
<dbReference type="GO" id="GO:0030246">
    <property type="term" value="F:carbohydrate binding"/>
    <property type="evidence" value="ECO:0007669"/>
    <property type="project" value="InterPro"/>
</dbReference>